<dbReference type="EMBL" id="LIWG01000013">
    <property type="protein sequence ID" value="MBE3608777.1"/>
    <property type="molecule type" value="Genomic_DNA"/>
</dbReference>
<protein>
    <submittedName>
        <fullName evidence="1">Uncharacterized protein</fullName>
    </submittedName>
</protein>
<name>A0AAW3ZV71_9BACT</name>
<dbReference type="Proteomes" id="UP000650616">
    <property type="component" value="Unassembled WGS sequence"/>
</dbReference>
<comment type="caution">
    <text evidence="1">The sequence shown here is derived from an EMBL/GenBank/DDBJ whole genome shotgun (WGS) entry which is preliminary data.</text>
</comment>
<dbReference type="AlphaFoldDB" id="A0AAW3ZV71"/>
<keyword evidence="2" id="KW-1185">Reference proteome</keyword>
<evidence type="ECO:0000313" key="2">
    <source>
        <dbReference type="Proteomes" id="UP000650616"/>
    </source>
</evidence>
<reference evidence="1 2" key="1">
    <citation type="submission" date="2015-08" db="EMBL/GenBank/DDBJ databases">
        <title>Comparative genomics of the Campylobacter concisus group.</title>
        <authorList>
            <person name="Yee E."/>
            <person name="Chapman M.H."/>
            <person name="Huynh S."/>
            <person name="Bono J.L."/>
            <person name="On S.L."/>
            <person name="St Leger J."/>
            <person name="Foster G."/>
            <person name="Parker C.T."/>
            <person name="Miller W.G."/>
        </authorList>
    </citation>
    <scope>NUCLEOTIDE SEQUENCE [LARGE SCALE GENOMIC DNA]</scope>
    <source>
        <strain evidence="1 2">RM9337</strain>
    </source>
</reference>
<dbReference type="RefSeq" id="WP_170017133.1">
    <property type="nucleotide sequence ID" value="NZ_JADBHR010000021.1"/>
</dbReference>
<accession>A0AAW3ZV71</accession>
<sequence>MKYVNYDKTTNKILGYYDDQIHTTIPTPNFQISDEIWQEAIDKNANKVDAKTKTLFFEAKEPTLEDIKAKFLSDVDALLNQKAHEKGYDNIATAASYAAMPNPFYEEGVAFFKWRSEVYTYCYGILEKVQKGELAITDENIAKVMQDMPKLELPEASTQTEASNGQGE</sequence>
<gene>
    <name evidence="1" type="ORF">CCAL9337_08600</name>
</gene>
<organism evidence="1 2">
    <name type="scientific">Campylobacter californiensis</name>
    <dbReference type="NCBI Taxonomy" id="1032243"/>
    <lineage>
        <taxon>Bacteria</taxon>
        <taxon>Pseudomonadati</taxon>
        <taxon>Campylobacterota</taxon>
        <taxon>Epsilonproteobacteria</taxon>
        <taxon>Campylobacterales</taxon>
        <taxon>Campylobacteraceae</taxon>
        <taxon>Campylobacter</taxon>
    </lineage>
</organism>
<proteinExistence type="predicted"/>
<evidence type="ECO:0000313" key="1">
    <source>
        <dbReference type="EMBL" id="MBE3608777.1"/>
    </source>
</evidence>